<dbReference type="SUPFAM" id="SSF48498">
    <property type="entry name" value="Tetracyclin repressor-like, C-terminal domain"/>
    <property type="match status" value="1"/>
</dbReference>
<feature type="DNA-binding region" description="H-T-H motif" evidence="4">
    <location>
        <begin position="32"/>
        <end position="51"/>
    </location>
</feature>
<dbReference type="PATRIC" id="fig|754436.4.peg.3805"/>
<dbReference type="GO" id="GO:0003677">
    <property type="term" value="F:DNA binding"/>
    <property type="evidence" value="ECO:0007669"/>
    <property type="project" value="UniProtKB-UniRule"/>
</dbReference>
<protein>
    <recommendedName>
        <fullName evidence="5">HTH tetR-type domain-containing protein</fullName>
    </recommendedName>
</protein>
<evidence type="ECO:0000313" key="7">
    <source>
        <dbReference type="Proteomes" id="UP000036426"/>
    </source>
</evidence>
<dbReference type="PRINTS" id="PR00455">
    <property type="entry name" value="HTHTETR"/>
</dbReference>
<dbReference type="InterPro" id="IPR036271">
    <property type="entry name" value="Tet_transcr_reg_TetR-rel_C_sf"/>
</dbReference>
<keyword evidence="3" id="KW-0804">Transcription</keyword>
<keyword evidence="1" id="KW-0805">Transcription regulation</keyword>
<gene>
    <name evidence="6" type="ORF">ABT58_17960</name>
</gene>
<dbReference type="InterPro" id="IPR001647">
    <property type="entry name" value="HTH_TetR"/>
</dbReference>
<keyword evidence="2 4" id="KW-0238">DNA-binding</keyword>
<dbReference type="AlphaFoldDB" id="A0A0J1GIC2"/>
<dbReference type="PROSITE" id="PS50977">
    <property type="entry name" value="HTH_TETR_2"/>
    <property type="match status" value="1"/>
</dbReference>
<dbReference type="Pfam" id="PF00440">
    <property type="entry name" value="TetR_N"/>
    <property type="match status" value="1"/>
</dbReference>
<feature type="domain" description="HTH tetR-type" evidence="5">
    <location>
        <begin position="9"/>
        <end position="69"/>
    </location>
</feature>
<evidence type="ECO:0000256" key="2">
    <source>
        <dbReference type="ARBA" id="ARBA00023125"/>
    </source>
</evidence>
<evidence type="ECO:0000256" key="1">
    <source>
        <dbReference type="ARBA" id="ARBA00023015"/>
    </source>
</evidence>
<evidence type="ECO:0000313" key="6">
    <source>
        <dbReference type="EMBL" id="KLU99315.1"/>
    </source>
</evidence>
<dbReference type="Gene3D" id="1.10.357.10">
    <property type="entry name" value="Tetracycline Repressor, domain 2"/>
    <property type="match status" value="1"/>
</dbReference>
<evidence type="ECO:0000256" key="4">
    <source>
        <dbReference type="PROSITE-ProRule" id="PRU00335"/>
    </source>
</evidence>
<dbReference type="OrthoDB" id="4541465at2"/>
<dbReference type="InterPro" id="IPR009057">
    <property type="entry name" value="Homeodomain-like_sf"/>
</dbReference>
<name>A0A0J1GIC2_9GAMM</name>
<dbReference type="EMBL" id="LDOV01000033">
    <property type="protein sequence ID" value="KLU99315.1"/>
    <property type="molecule type" value="Genomic_DNA"/>
</dbReference>
<reference evidence="6 7" key="1">
    <citation type="submission" date="2015-05" db="EMBL/GenBank/DDBJ databases">
        <title>Photobacterium galathea sp. nov.</title>
        <authorList>
            <person name="Machado H."/>
            <person name="Gram L."/>
        </authorList>
    </citation>
    <scope>NUCLEOTIDE SEQUENCE [LARGE SCALE GENOMIC DNA]</scope>
    <source>
        <strain evidence="6 7">DSM 25995</strain>
    </source>
</reference>
<dbReference type="Gene3D" id="1.10.10.60">
    <property type="entry name" value="Homeodomain-like"/>
    <property type="match status" value="1"/>
</dbReference>
<dbReference type="PANTHER" id="PTHR47506:SF7">
    <property type="entry name" value="TRANSCRIPTIONAL REGULATORY PROTEIN"/>
    <property type="match status" value="1"/>
</dbReference>
<dbReference type="SUPFAM" id="SSF46689">
    <property type="entry name" value="Homeodomain-like"/>
    <property type="match status" value="1"/>
</dbReference>
<dbReference type="RefSeq" id="WP_047875827.1">
    <property type="nucleotide sequence ID" value="NZ_BMYC01000019.1"/>
</dbReference>
<evidence type="ECO:0000259" key="5">
    <source>
        <dbReference type="PROSITE" id="PS50977"/>
    </source>
</evidence>
<accession>A0A0J1GIC2</accession>
<dbReference type="Proteomes" id="UP000036426">
    <property type="component" value="Unassembled WGS sequence"/>
</dbReference>
<organism evidence="6 7">
    <name type="scientific">Photobacterium aphoticum</name>
    <dbReference type="NCBI Taxonomy" id="754436"/>
    <lineage>
        <taxon>Bacteria</taxon>
        <taxon>Pseudomonadati</taxon>
        <taxon>Pseudomonadota</taxon>
        <taxon>Gammaproteobacteria</taxon>
        <taxon>Vibrionales</taxon>
        <taxon>Vibrionaceae</taxon>
        <taxon>Photobacterium</taxon>
    </lineage>
</organism>
<keyword evidence="7" id="KW-1185">Reference proteome</keyword>
<evidence type="ECO:0000256" key="3">
    <source>
        <dbReference type="ARBA" id="ARBA00023163"/>
    </source>
</evidence>
<dbReference type="PANTHER" id="PTHR47506">
    <property type="entry name" value="TRANSCRIPTIONAL REGULATORY PROTEIN"/>
    <property type="match status" value="1"/>
</dbReference>
<proteinExistence type="predicted"/>
<comment type="caution">
    <text evidence="6">The sequence shown here is derived from an EMBL/GenBank/DDBJ whole genome shotgun (WGS) entry which is preliminary data.</text>
</comment>
<sequence>MPWPSTRKQQTREKIVRSAITLFAQHGFHRVAITDVMKHAQLTHGAFYSHFDSKMAIYQTAVSEAITHSPIATQLQSTTTSLTLNDIVATYLSPPHIEQTISPCPLAAFATDVTTQNPTIQHCYTQVFKGMVALLEAHMANHDGEQSCAQQKDDQPNAIEQREARQPKEEQKDNAASADALALAAMMIGGVVIARTLTDPALVHQLTAACQHHASTLTTHD</sequence>